<dbReference type="InterPro" id="IPR029063">
    <property type="entry name" value="SAM-dependent_MTases_sf"/>
</dbReference>
<dbReference type="PANTHER" id="PTHR36973:SF4">
    <property type="entry name" value="NODULATION PROTEIN"/>
    <property type="match status" value="1"/>
</dbReference>
<dbReference type="EMBL" id="CP001100">
    <property type="protein sequence ID" value="ACF14588.1"/>
    <property type="molecule type" value="Genomic_DNA"/>
</dbReference>
<sequence length="123" mass="14464">MDFIKLDTQGTELDILKGGVKTLGNVLGIEVEVSFSEIYKYQSLFSDVSDFLREQGFEFFEFFNQYRWRRMEFKSKKGQLVFADALFLRNIEEVITLDIEKRYTFATIAKAYGKEDLIPFLNI</sequence>
<dbReference type="SUPFAM" id="SSF53335">
    <property type="entry name" value="S-adenosyl-L-methionine-dependent methyltransferases"/>
    <property type="match status" value="1"/>
</dbReference>
<dbReference type="KEGG" id="cts:Ctha_2136"/>
<dbReference type="PANTHER" id="PTHR36973">
    <property type="entry name" value="SLL1456 PROTEIN-RELATED"/>
    <property type="match status" value="1"/>
</dbReference>
<dbReference type="InterPro" id="IPR053188">
    <property type="entry name" value="FkbM_Methyltransferase"/>
</dbReference>
<dbReference type="InterPro" id="IPR006342">
    <property type="entry name" value="FkbM_mtfrase"/>
</dbReference>
<proteinExistence type="predicted"/>
<dbReference type="Gene3D" id="3.40.50.150">
    <property type="entry name" value="Vaccinia Virus protein VP39"/>
    <property type="match status" value="1"/>
</dbReference>
<dbReference type="Proteomes" id="UP000001208">
    <property type="component" value="Chromosome"/>
</dbReference>
<keyword evidence="3" id="KW-1185">Reference proteome</keyword>
<dbReference type="GO" id="GO:0008171">
    <property type="term" value="F:O-methyltransferase activity"/>
    <property type="evidence" value="ECO:0007669"/>
    <property type="project" value="TreeGrafter"/>
</dbReference>
<dbReference type="eggNOG" id="COG3914">
    <property type="taxonomic scope" value="Bacteria"/>
</dbReference>
<dbReference type="HOGENOM" id="CLU_2011199_0_0_10"/>
<accession>B3QVI8</accession>
<dbReference type="AlphaFoldDB" id="B3QVI8"/>
<evidence type="ECO:0000313" key="3">
    <source>
        <dbReference type="Proteomes" id="UP000001208"/>
    </source>
</evidence>
<organism evidence="2 3">
    <name type="scientific">Chloroherpeton thalassium (strain ATCC 35110 / GB-78)</name>
    <dbReference type="NCBI Taxonomy" id="517418"/>
    <lineage>
        <taxon>Bacteria</taxon>
        <taxon>Pseudomonadati</taxon>
        <taxon>Chlorobiota</taxon>
        <taxon>Chlorobiia</taxon>
        <taxon>Chlorobiales</taxon>
        <taxon>Chloroherpetonaceae</taxon>
        <taxon>Chloroherpeton</taxon>
    </lineage>
</organism>
<gene>
    <name evidence="2" type="ordered locus">Ctha_2136</name>
</gene>
<evidence type="ECO:0000313" key="2">
    <source>
        <dbReference type="EMBL" id="ACF14588.1"/>
    </source>
</evidence>
<feature type="domain" description="Methyltransferase FkbM" evidence="1">
    <location>
        <begin position="2"/>
        <end position="59"/>
    </location>
</feature>
<reference evidence="2 3" key="1">
    <citation type="submission" date="2008-06" db="EMBL/GenBank/DDBJ databases">
        <title>Complete sequence of Chloroherpeton thalassium ATCC 35110.</title>
        <authorList>
            <consortium name="US DOE Joint Genome Institute"/>
            <person name="Lucas S."/>
            <person name="Copeland A."/>
            <person name="Lapidus A."/>
            <person name="Glavina del Rio T."/>
            <person name="Dalin E."/>
            <person name="Tice H."/>
            <person name="Bruce D."/>
            <person name="Goodwin L."/>
            <person name="Pitluck S."/>
            <person name="Schmutz J."/>
            <person name="Larimer F."/>
            <person name="Land M."/>
            <person name="Hauser L."/>
            <person name="Kyrpides N."/>
            <person name="Mikhailova N."/>
            <person name="Liu Z."/>
            <person name="Li T."/>
            <person name="Zhao F."/>
            <person name="Overmann J."/>
            <person name="Bryant D.A."/>
            <person name="Richardson P."/>
        </authorList>
    </citation>
    <scope>NUCLEOTIDE SEQUENCE [LARGE SCALE GENOMIC DNA]</scope>
    <source>
        <strain evidence="3">ATCC 35110 / GB-78</strain>
    </source>
</reference>
<protein>
    <recommendedName>
        <fullName evidence="1">Methyltransferase FkbM domain-containing protein</fullName>
    </recommendedName>
</protein>
<name>B3QVI8_CHLT3</name>
<dbReference type="RefSeq" id="WP_012500671.1">
    <property type="nucleotide sequence ID" value="NC_011026.1"/>
</dbReference>
<dbReference type="STRING" id="517418.Ctha_2136"/>
<evidence type="ECO:0000259" key="1">
    <source>
        <dbReference type="Pfam" id="PF05050"/>
    </source>
</evidence>
<dbReference type="Pfam" id="PF05050">
    <property type="entry name" value="Methyltransf_21"/>
    <property type="match status" value="1"/>
</dbReference>